<dbReference type="GO" id="GO:0044718">
    <property type="term" value="P:siderophore transmembrane transport"/>
    <property type="evidence" value="ECO:0007669"/>
    <property type="project" value="TreeGrafter"/>
</dbReference>
<accession>A0A1I2GYT7</accession>
<dbReference type="Pfam" id="PF13620">
    <property type="entry name" value="CarboxypepD_reg"/>
    <property type="match status" value="1"/>
</dbReference>
<dbReference type="Proteomes" id="UP000199477">
    <property type="component" value="Unassembled WGS sequence"/>
</dbReference>
<feature type="domain" description="TonB-dependent receptor plug" evidence="9">
    <location>
        <begin position="131"/>
        <end position="229"/>
    </location>
</feature>
<dbReference type="SUPFAM" id="SSF49452">
    <property type="entry name" value="Starch-binding domain-like"/>
    <property type="match status" value="1"/>
</dbReference>
<dbReference type="InterPro" id="IPR037066">
    <property type="entry name" value="Plug_dom_sf"/>
</dbReference>
<evidence type="ECO:0000256" key="6">
    <source>
        <dbReference type="ARBA" id="ARBA00023237"/>
    </source>
</evidence>
<dbReference type="InterPro" id="IPR057601">
    <property type="entry name" value="Oar-like_b-barrel"/>
</dbReference>
<dbReference type="InterPro" id="IPR039426">
    <property type="entry name" value="TonB-dep_rcpt-like"/>
</dbReference>
<dbReference type="Gene3D" id="2.60.40.1120">
    <property type="entry name" value="Carboxypeptidase-like, regulatory domain"/>
    <property type="match status" value="1"/>
</dbReference>
<feature type="domain" description="TonB-dependent transporter Oar-like beta-barrel" evidence="10">
    <location>
        <begin position="318"/>
        <end position="561"/>
    </location>
</feature>
<feature type="chain" id="PRO_5011784551" evidence="8">
    <location>
        <begin position="32"/>
        <end position="1001"/>
    </location>
</feature>
<dbReference type="Gene3D" id="2.170.130.10">
    <property type="entry name" value="TonB-dependent receptor, plug domain"/>
    <property type="match status" value="1"/>
</dbReference>
<evidence type="ECO:0000313" key="12">
    <source>
        <dbReference type="Proteomes" id="UP000199477"/>
    </source>
</evidence>
<dbReference type="EMBL" id="FONH01000010">
    <property type="protein sequence ID" value="SFF21711.1"/>
    <property type="molecule type" value="Genomic_DNA"/>
</dbReference>
<sequence>MGEMSSRYLRKTALCLSLGMAFALPAWQAHAANNDGTIVGRTQPGAVVTVRDPATGLSRTTTADEKGNYRIPFLPVGKYVLESRKDGNLTTQPADVTVTLGNATTVNLGVRELEGVSVTATSVITAVDVSSTESAVNISREDLRRLPVDQNIASVALLAPGVNQGNSSFGGISFGGSSIAENAIYVNGLNVTDFYNRNGYSEAPFAFYQEFQVKTGGYSVEFGRTTGGVINAVARSGSNQFKWGTELTMEPGAWHDKPKNRYDADGNRYLASSEDRDSLMKTNVYASGPIVKDKLFFFAMYEARGSSPRNTSDDGTTFTSNGAHNGFWGATIDWHINDSNLLSLMAFSDKNKNTGDVYDYTFDTRTLGAKTNEIYTDSGGRNWALTYTNYLTDDLSMKLLYGSNKRNAFTRSLSDIECNRVVAETKVTNAVPVPGNVPLGCTTNSTVEKRDDTRKEARADFEWKLGDHLVRFGYDHEKDTSIYQRHYTGPGAFYYNIYYATPGSTINNTGGVLPAGYTAYVRARRYEIAGTFQTTNSAYYLEDSWQITPTFLLNAGLRNDGFDNKAADGSSYIKMKNMLAPRLGFSWDIKGDGTTKLFGNLGRYFLPVANVINIKQAGGLLDERTYYAFGGWQIQDRNGNQYAIPVLGPQLGGVDTSQGDGKVGDLRSQVDHDMDQVFQDEAILGFQQMLDKSWSWGVSATYRRLHNAIDDMEISATGKCGGDGYIGWVMGNPGKKVTVWGDTNCDGTADGWVTVDTAKEGWAMYDADGNYLGQRGWVKPKRTYTSVEFQLDRAWDNKWAFNASYTLAWNRGNAEGPVNSDTNFDDTGRTENFDNPWVNYGGDGYLPNDHRHQLKLRGTYALTPHWQFGGDLTVLSGGPITGFGVGNPYDATNYHSYYICVANCSSDRSEDRVYERSPRGKYGTMPWTYNLGASVTYLRSLGDSGQLRVKFAVYNLLNQQRTVAVDQDLQTSISDGTNSTFRQPLRFQAPRFAQLTVSLDF</sequence>
<evidence type="ECO:0000259" key="9">
    <source>
        <dbReference type="Pfam" id="PF07715"/>
    </source>
</evidence>
<keyword evidence="8" id="KW-0732">Signal</keyword>
<evidence type="ECO:0000256" key="5">
    <source>
        <dbReference type="ARBA" id="ARBA00023136"/>
    </source>
</evidence>
<keyword evidence="6 7" id="KW-0998">Cell outer membrane</keyword>
<dbReference type="STRING" id="500610.SAMN02799615_02773"/>
<dbReference type="AlphaFoldDB" id="A0A1I2GYT7"/>
<protein>
    <submittedName>
        <fullName evidence="11">TonB-dependent Receptor Plug Domain</fullName>
    </submittedName>
</protein>
<keyword evidence="3 7" id="KW-1134">Transmembrane beta strand</keyword>
<dbReference type="GO" id="GO:0015344">
    <property type="term" value="F:siderophore uptake transmembrane transporter activity"/>
    <property type="evidence" value="ECO:0007669"/>
    <property type="project" value="TreeGrafter"/>
</dbReference>
<evidence type="ECO:0000256" key="1">
    <source>
        <dbReference type="ARBA" id="ARBA00004571"/>
    </source>
</evidence>
<dbReference type="GO" id="GO:0009279">
    <property type="term" value="C:cell outer membrane"/>
    <property type="evidence" value="ECO:0007669"/>
    <property type="project" value="UniProtKB-SubCell"/>
</dbReference>
<evidence type="ECO:0000256" key="8">
    <source>
        <dbReference type="SAM" id="SignalP"/>
    </source>
</evidence>
<dbReference type="Pfam" id="PF25183">
    <property type="entry name" value="OMP_b-brl_4"/>
    <property type="match status" value="1"/>
</dbReference>
<keyword evidence="4 7" id="KW-0812">Transmembrane</keyword>
<keyword evidence="12" id="KW-1185">Reference proteome</keyword>
<dbReference type="Gene3D" id="2.40.170.20">
    <property type="entry name" value="TonB-dependent receptor, beta-barrel domain"/>
    <property type="match status" value="1"/>
</dbReference>
<dbReference type="PANTHER" id="PTHR30069">
    <property type="entry name" value="TONB-DEPENDENT OUTER MEMBRANE RECEPTOR"/>
    <property type="match status" value="1"/>
</dbReference>
<reference evidence="12" key="1">
    <citation type="submission" date="2016-10" db="EMBL/GenBank/DDBJ databases">
        <authorList>
            <person name="Varghese N."/>
            <person name="Submissions S."/>
        </authorList>
    </citation>
    <scope>NUCLEOTIDE SEQUENCE [LARGE SCALE GENOMIC DNA]</scope>
    <source>
        <strain evidence="12">UNC178MFTsu3.1</strain>
    </source>
</reference>
<organism evidence="11 12">
    <name type="scientific">Dyella marensis</name>
    <dbReference type="NCBI Taxonomy" id="500610"/>
    <lineage>
        <taxon>Bacteria</taxon>
        <taxon>Pseudomonadati</taxon>
        <taxon>Pseudomonadota</taxon>
        <taxon>Gammaproteobacteria</taxon>
        <taxon>Lysobacterales</taxon>
        <taxon>Rhodanobacteraceae</taxon>
        <taxon>Dyella</taxon>
    </lineage>
</organism>
<evidence type="ECO:0000256" key="3">
    <source>
        <dbReference type="ARBA" id="ARBA00022452"/>
    </source>
</evidence>
<dbReference type="SUPFAM" id="SSF56935">
    <property type="entry name" value="Porins"/>
    <property type="match status" value="1"/>
</dbReference>
<comment type="subcellular location">
    <subcellularLocation>
        <location evidence="1 7">Cell outer membrane</location>
        <topology evidence="1 7">Multi-pass membrane protein</topology>
    </subcellularLocation>
</comment>
<dbReference type="PANTHER" id="PTHR30069:SF46">
    <property type="entry name" value="OAR PROTEIN"/>
    <property type="match status" value="1"/>
</dbReference>
<dbReference type="GO" id="GO:0030246">
    <property type="term" value="F:carbohydrate binding"/>
    <property type="evidence" value="ECO:0007669"/>
    <property type="project" value="InterPro"/>
</dbReference>
<evidence type="ECO:0000256" key="7">
    <source>
        <dbReference type="PROSITE-ProRule" id="PRU01360"/>
    </source>
</evidence>
<gene>
    <name evidence="11" type="ORF">SAMN02799615_02773</name>
</gene>
<comment type="similarity">
    <text evidence="7">Belongs to the TonB-dependent receptor family.</text>
</comment>
<evidence type="ECO:0000256" key="4">
    <source>
        <dbReference type="ARBA" id="ARBA00022692"/>
    </source>
</evidence>
<evidence type="ECO:0000313" key="11">
    <source>
        <dbReference type="EMBL" id="SFF21711.1"/>
    </source>
</evidence>
<keyword evidence="5 7" id="KW-0472">Membrane</keyword>
<proteinExistence type="inferred from homology"/>
<evidence type="ECO:0000259" key="10">
    <source>
        <dbReference type="Pfam" id="PF25183"/>
    </source>
</evidence>
<dbReference type="InterPro" id="IPR012910">
    <property type="entry name" value="Plug_dom"/>
</dbReference>
<evidence type="ECO:0000256" key="2">
    <source>
        <dbReference type="ARBA" id="ARBA00022448"/>
    </source>
</evidence>
<keyword evidence="2 7" id="KW-0813">Transport</keyword>
<dbReference type="Pfam" id="PF07715">
    <property type="entry name" value="Plug"/>
    <property type="match status" value="1"/>
</dbReference>
<name>A0A1I2GYT7_9GAMM</name>
<feature type="signal peptide" evidence="8">
    <location>
        <begin position="1"/>
        <end position="31"/>
    </location>
</feature>
<dbReference type="InterPro" id="IPR036942">
    <property type="entry name" value="Beta-barrel_TonB_sf"/>
</dbReference>
<keyword evidence="11" id="KW-0675">Receptor</keyword>
<dbReference type="PROSITE" id="PS52016">
    <property type="entry name" value="TONB_DEPENDENT_REC_3"/>
    <property type="match status" value="1"/>
</dbReference>
<dbReference type="InterPro" id="IPR013784">
    <property type="entry name" value="Carb-bd-like_fold"/>
</dbReference>